<organism evidence="2 3">
    <name type="scientific">Boletus reticuloceps</name>
    <dbReference type="NCBI Taxonomy" id="495285"/>
    <lineage>
        <taxon>Eukaryota</taxon>
        <taxon>Fungi</taxon>
        <taxon>Dikarya</taxon>
        <taxon>Basidiomycota</taxon>
        <taxon>Agaricomycotina</taxon>
        <taxon>Agaricomycetes</taxon>
        <taxon>Agaricomycetidae</taxon>
        <taxon>Boletales</taxon>
        <taxon>Boletineae</taxon>
        <taxon>Boletaceae</taxon>
        <taxon>Boletoideae</taxon>
        <taxon>Boletus</taxon>
    </lineage>
</organism>
<protein>
    <submittedName>
        <fullName evidence="2">Septin-type guanine nucleotide-binding (G) domain-containing protein</fullName>
    </submittedName>
</protein>
<dbReference type="InterPro" id="IPR027417">
    <property type="entry name" value="P-loop_NTPase"/>
</dbReference>
<dbReference type="Proteomes" id="UP000683000">
    <property type="component" value="Unassembled WGS sequence"/>
</dbReference>
<dbReference type="Gene3D" id="3.40.50.300">
    <property type="entry name" value="P-loop containing nucleotide triphosphate hydrolases"/>
    <property type="match status" value="1"/>
</dbReference>
<sequence>MHRLHTRVNLIPIVAKADTMTNEEIADFKMQIPAVISHHKIQIFQAPTYENEDEETLTEAEEIGGGCNVIVSGFTWPLIDDLDIVQTPDGRQVHGRSYPSSMIVCG</sequence>
<keyword evidence="3" id="KW-1185">Reference proteome</keyword>
<feature type="domain" description="Septin-type G" evidence="1">
    <location>
        <begin position="1"/>
        <end position="106"/>
    </location>
</feature>
<evidence type="ECO:0000313" key="3">
    <source>
        <dbReference type="Proteomes" id="UP000683000"/>
    </source>
</evidence>
<comment type="caution">
    <text evidence="2">The sequence shown here is derived from an EMBL/GenBank/DDBJ whole genome shotgun (WGS) entry which is preliminary data.</text>
</comment>
<dbReference type="PROSITE" id="PS51719">
    <property type="entry name" value="G_SEPTIN"/>
    <property type="match status" value="1"/>
</dbReference>
<dbReference type="Pfam" id="PF00735">
    <property type="entry name" value="Septin"/>
    <property type="match status" value="1"/>
</dbReference>
<dbReference type="InterPro" id="IPR030379">
    <property type="entry name" value="G_SEPTIN_dom"/>
</dbReference>
<proteinExistence type="predicted"/>
<dbReference type="PANTHER" id="PTHR18884">
    <property type="entry name" value="SEPTIN"/>
    <property type="match status" value="1"/>
</dbReference>
<evidence type="ECO:0000313" key="2">
    <source>
        <dbReference type="EMBL" id="KAG6369262.1"/>
    </source>
</evidence>
<gene>
    <name evidence="2" type="ORF">JVT61DRAFT_15534</name>
</gene>
<dbReference type="OrthoDB" id="416553at2759"/>
<dbReference type="GO" id="GO:0005525">
    <property type="term" value="F:GTP binding"/>
    <property type="evidence" value="ECO:0007669"/>
    <property type="project" value="InterPro"/>
</dbReference>
<reference evidence="2" key="1">
    <citation type="submission" date="2021-03" db="EMBL/GenBank/DDBJ databases">
        <title>Evolutionary innovations through gain and loss of genes in the ectomycorrhizal Boletales.</title>
        <authorList>
            <person name="Wu G."/>
            <person name="Miyauchi S."/>
            <person name="Morin E."/>
            <person name="Yang Z.-L."/>
            <person name="Xu J."/>
            <person name="Martin F.M."/>
        </authorList>
    </citation>
    <scope>NUCLEOTIDE SEQUENCE</scope>
    <source>
        <strain evidence="2">BR01</strain>
    </source>
</reference>
<accession>A0A8I2YCC7</accession>
<evidence type="ECO:0000259" key="1">
    <source>
        <dbReference type="PROSITE" id="PS51719"/>
    </source>
</evidence>
<name>A0A8I2YCC7_9AGAM</name>
<dbReference type="AlphaFoldDB" id="A0A8I2YCC7"/>
<dbReference type="EMBL" id="JAGFBS010000094">
    <property type="protein sequence ID" value="KAG6369262.1"/>
    <property type="molecule type" value="Genomic_DNA"/>
</dbReference>